<organism evidence="2 3">
    <name type="scientific">Bursaphelenchus xylophilus</name>
    <name type="common">Pinewood nematode worm</name>
    <name type="synonym">Aphelenchoides xylophilus</name>
    <dbReference type="NCBI Taxonomy" id="6326"/>
    <lineage>
        <taxon>Eukaryota</taxon>
        <taxon>Metazoa</taxon>
        <taxon>Ecdysozoa</taxon>
        <taxon>Nematoda</taxon>
        <taxon>Chromadorea</taxon>
        <taxon>Rhabditida</taxon>
        <taxon>Tylenchina</taxon>
        <taxon>Tylenchomorpha</taxon>
        <taxon>Aphelenchoidea</taxon>
        <taxon>Aphelenchoididae</taxon>
        <taxon>Bursaphelenchus</taxon>
    </lineage>
</organism>
<reference evidence="3" key="1">
    <citation type="submission" date="2016-11" db="UniProtKB">
        <authorList>
            <consortium name="WormBaseParasite"/>
        </authorList>
    </citation>
    <scope>IDENTIFICATION</scope>
</reference>
<feature type="compositionally biased region" description="Basic and acidic residues" evidence="1">
    <location>
        <begin position="187"/>
        <end position="198"/>
    </location>
</feature>
<evidence type="ECO:0000256" key="1">
    <source>
        <dbReference type="SAM" id="MobiDB-lite"/>
    </source>
</evidence>
<feature type="compositionally biased region" description="Polar residues" evidence="1">
    <location>
        <begin position="199"/>
        <end position="211"/>
    </location>
</feature>
<feature type="compositionally biased region" description="Low complexity" evidence="1">
    <location>
        <begin position="46"/>
        <end position="58"/>
    </location>
</feature>
<feature type="compositionally biased region" description="Basic and acidic residues" evidence="1">
    <location>
        <begin position="452"/>
        <end position="471"/>
    </location>
</feature>
<dbReference type="WBParaSite" id="BXY_1645000.1">
    <property type="protein sequence ID" value="BXY_1645000.1"/>
    <property type="gene ID" value="BXY_1645000"/>
</dbReference>
<feature type="region of interest" description="Disordered" evidence="1">
    <location>
        <begin position="104"/>
        <end position="125"/>
    </location>
</feature>
<protein>
    <submittedName>
        <fullName evidence="3">CAP-Gly domain-containing protein</fullName>
    </submittedName>
</protein>
<feature type="compositionally biased region" description="Polar residues" evidence="1">
    <location>
        <begin position="59"/>
        <end position="75"/>
    </location>
</feature>
<feature type="compositionally biased region" description="Basic residues" evidence="1">
    <location>
        <begin position="22"/>
        <end position="31"/>
    </location>
</feature>
<proteinExistence type="predicted"/>
<feature type="region of interest" description="Disordered" evidence="1">
    <location>
        <begin position="452"/>
        <end position="473"/>
    </location>
</feature>
<feature type="region of interest" description="Disordered" evidence="1">
    <location>
        <begin position="504"/>
        <end position="534"/>
    </location>
</feature>
<dbReference type="AlphaFoldDB" id="A0A1I7STT0"/>
<feature type="compositionally biased region" description="Basic and acidic residues" evidence="1">
    <location>
        <begin position="641"/>
        <end position="653"/>
    </location>
</feature>
<feature type="compositionally biased region" description="Polar residues" evidence="1">
    <location>
        <begin position="32"/>
        <end position="45"/>
    </location>
</feature>
<feature type="region of interest" description="Disordered" evidence="1">
    <location>
        <begin position="1"/>
        <end position="91"/>
    </location>
</feature>
<name>A0A1I7STT0_BURXY</name>
<dbReference type="Proteomes" id="UP000095284">
    <property type="component" value="Unplaced"/>
</dbReference>
<evidence type="ECO:0000313" key="2">
    <source>
        <dbReference type="Proteomes" id="UP000095284"/>
    </source>
</evidence>
<feature type="region of interest" description="Disordered" evidence="1">
    <location>
        <begin position="187"/>
        <end position="224"/>
    </location>
</feature>
<feature type="compositionally biased region" description="Basic and acidic residues" evidence="1">
    <location>
        <begin position="661"/>
        <end position="674"/>
    </location>
</feature>
<sequence>MSNSALAKERFSPKAALESIRSRIHFGRKPAKNNSSTPRSMSRCVSTPQPSASPSSQSLNSVTSSISYSSRGFTSQKRRTAPAPPGSEPEFVENVVIRTYHHDTVEKKHFQHGNSGPQETPRRDERAFSNGRRLFSNEDSQSQVRLIGFEDSKTVINDYNERILRKVVETNHSSYDTLRKKVEARLEHKGKESQDRGSNRGSIQSTESGSTELEDQERKRNTESPLKFFDNTDKVLGQNVNYNVQNINDTDELKTDQVYLHLNKEYARLGQLLFDWNKLRLDDSSDKIVDLQKKVVKQIQLIDDLFKYNCLKEKIKKSESCSQLEVEGRNGTLSLEESRFPRDNERNHNINIMKSDPNIRSPQVVKSNINTQNGNGDGYNGTYNWRDTLKSPAKQQTPSKFKRSSGMRTFELEKNKEDLKDDSLNNIDVPGNVVSTKEIPKKDVALRTFHDKPSNHKEIKKEDSNTVDKVKKAPNIYSNKERASSFATPKTWIISSLAQRNEIQNETKPSFKDLPAAQRSEETSGPMPKNQSNWQSKLKVELEPVEFDSSIEEPIPVSVKLLLNEAEASSECEDTSIGLLSPPNPLHTIFEASEDNSEAEESVEKRPQPPVVGRTLLVNVVRPSTSAPPPPPLPKNLFAKNESEIPIKVEKQKGGNNSQKEGPKDDGDHLRKTWDQIMADIRAHAVRRAQNAQNSS</sequence>
<feature type="region of interest" description="Disordered" evidence="1">
    <location>
        <begin position="622"/>
        <end position="674"/>
    </location>
</feature>
<accession>A0A1I7STT0</accession>
<evidence type="ECO:0000313" key="3">
    <source>
        <dbReference type="WBParaSite" id="BXY_1645000.1"/>
    </source>
</evidence>